<keyword evidence="2" id="KW-0540">Nuclease</keyword>
<proteinExistence type="predicted"/>
<dbReference type="InterPro" id="IPR004211">
    <property type="entry name" value="Endonuclease_7"/>
</dbReference>
<dbReference type="RefSeq" id="YP_009790013.1">
    <property type="nucleotide sequence ID" value="NC_047821.1"/>
</dbReference>
<protein>
    <submittedName>
        <fullName evidence="2">Endonuclease</fullName>
    </submittedName>
</protein>
<dbReference type="KEGG" id="vg:54980167"/>
<dbReference type="GO" id="GO:0004519">
    <property type="term" value="F:endonuclease activity"/>
    <property type="evidence" value="ECO:0007669"/>
    <property type="project" value="UniProtKB-KW"/>
</dbReference>
<dbReference type="EMBL" id="KY626176">
    <property type="protein sequence ID" value="ARB11243.1"/>
    <property type="molecule type" value="Genomic_DNA"/>
</dbReference>
<dbReference type="Pfam" id="PF02945">
    <property type="entry name" value="Endonuclease_7"/>
    <property type="match status" value="1"/>
</dbReference>
<dbReference type="SUPFAM" id="SSF54060">
    <property type="entry name" value="His-Me finger endonucleases"/>
    <property type="match status" value="1"/>
</dbReference>
<reference evidence="3" key="1">
    <citation type="submission" date="2017-02" db="EMBL/GenBank/DDBJ databases">
        <authorList>
            <person name="Lucas-Elio P."/>
            <person name="Silas S."/>
            <person name="Fire A.Z."/>
            <person name="Sanchez-Amat A."/>
        </authorList>
    </citation>
    <scope>NUCLEOTIDE SEQUENCE [LARGE SCALE GENOMIC DNA]</scope>
</reference>
<sequence length="145" mass="16275">MTDKLIQAISSAAACNKNNPNNLPNIRKELIKRQKGICPISGINLKAVAASNVVVDHDHETGIIRAALPRALNGLEGKLVNLCIRWGRCKSKRDIIQLLRSMADYLEHHLTPQTEWIHPTHLTPLQKRAKANEAARKRRAAKKER</sequence>
<feature type="compositionally biased region" description="Basic residues" evidence="1">
    <location>
        <begin position="136"/>
        <end position="145"/>
    </location>
</feature>
<keyword evidence="2" id="KW-0378">Hydrolase</keyword>
<organism evidence="2 3">
    <name type="scientific">Marinomonas phage CPP1m</name>
    <dbReference type="NCBI Taxonomy" id="1965370"/>
    <lineage>
        <taxon>Viruses</taxon>
        <taxon>Duplodnaviria</taxon>
        <taxon>Heunggongvirae</taxon>
        <taxon>Uroviricota</taxon>
        <taxon>Caudoviricetes</taxon>
        <taxon>Autographivirales</taxon>
        <taxon>Autosignataviridae</taxon>
        <taxon>Colwellvirinae</taxon>
        <taxon>Murciavirus</taxon>
        <taxon>Murciavirus CPP1m</taxon>
    </lineage>
</organism>
<keyword evidence="2" id="KW-0255">Endonuclease</keyword>
<evidence type="ECO:0000313" key="3">
    <source>
        <dbReference type="Proteomes" id="UP000224896"/>
    </source>
</evidence>
<dbReference type="Gene3D" id="3.40.1800.10">
    <property type="entry name" value="His-Me finger endonucleases"/>
    <property type="match status" value="1"/>
</dbReference>
<evidence type="ECO:0000313" key="2">
    <source>
        <dbReference type="EMBL" id="ARB11243.1"/>
    </source>
</evidence>
<dbReference type="PROSITE" id="PS51257">
    <property type="entry name" value="PROKAR_LIPOPROTEIN"/>
    <property type="match status" value="1"/>
</dbReference>
<accession>A0A1W5SAA6</accession>
<dbReference type="Proteomes" id="UP000224896">
    <property type="component" value="Segment"/>
</dbReference>
<name>A0A1W5SAA6_9CAUD</name>
<dbReference type="GeneID" id="54980167"/>
<evidence type="ECO:0000256" key="1">
    <source>
        <dbReference type="SAM" id="MobiDB-lite"/>
    </source>
</evidence>
<dbReference type="InterPro" id="IPR044925">
    <property type="entry name" value="His-Me_finger_sf"/>
</dbReference>
<feature type="region of interest" description="Disordered" evidence="1">
    <location>
        <begin position="126"/>
        <end position="145"/>
    </location>
</feature>
<keyword evidence="3" id="KW-1185">Reference proteome</keyword>
<dbReference type="InterPro" id="IPR038563">
    <property type="entry name" value="Endonuclease_7_sf"/>
</dbReference>